<proteinExistence type="predicted"/>
<dbReference type="eggNOG" id="COG3178">
    <property type="taxonomic scope" value="Bacteria"/>
</dbReference>
<dbReference type="AlphaFoldDB" id="F5XR71"/>
<dbReference type="HOGENOM" id="CLU_831090_0_0_11"/>
<evidence type="ECO:0000259" key="1">
    <source>
        <dbReference type="Pfam" id="PF01636"/>
    </source>
</evidence>
<evidence type="ECO:0000313" key="2">
    <source>
        <dbReference type="EMBL" id="BAK34561.1"/>
    </source>
</evidence>
<dbReference type="RefSeq" id="WP_013862444.1">
    <property type="nucleotide sequence ID" value="NC_015635.1"/>
</dbReference>
<keyword evidence="3" id="KW-1185">Reference proteome</keyword>
<dbReference type="Pfam" id="PF01636">
    <property type="entry name" value="APH"/>
    <property type="match status" value="1"/>
</dbReference>
<reference evidence="2 3" key="1">
    <citation type="submission" date="2011-05" db="EMBL/GenBank/DDBJ databases">
        <title>Whole genome sequence of Microlunatus phosphovorus NM-1.</title>
        <authorList>
            <person name="Hosoyama A."/>
            <person name="Sasaki K."/>
            <person name="Harada T."/>
            <person name="Igarashi R."/>
            <person name="Kawakoshi A."/>
            <person name="Sasagawa M."/>
            <person name="Fukada J."/>
            <person name="Nakamura S."/>
            <person name="Katano Y."/>
            <person name="Hanada S."/>
            <person name="Kamagata Y."/>
            <person name="Nakamura N."/>
            <person name="Yamazaki S."/>
            <person name="Fujita N."/>
        </authorList>
    </citation>
    <scope>NUCLEOTIDE SEQUENCE [LARGE SCALE GENOMIC DNA]</scope>
    <source>
        <strain evidence="3">ATCC 700054 / DSM 10555 / JCM 9379 / NBRC 101784 / NCIMB 13414 / VKM Ac-1990 / NM-1</strain>
    </source>
</reference>
<name>F5XR71_MICPN</name>
<dbReference type="SUPFAM" id="SSF56112">
    <property type="entry name" value="Protein kinase-like (PK-like)"/>
    <property type="match status" value="1"/>
</dbReference>
<organism evidence="2 3">
    <name type="scientific">Microlunatus phosphovorus (strain ATCC 700054 / DSM 10555 / JCM 9379 / NBRC 101784 / NCIMB 13414 / VKM Ac-1990 / NM-1)</name>
    <dbReference type="NCBI Taxonomy" id="1032480"/>
    <lineage>
        <taxon>Bacteria</taxon>
        <taxon>Bacillati</taxon>
        <taxon>Actinomycetota</taxon>
        <taxon>Actinomycetes</taxon>
        <taxon>Propionibacteriales</taxon>
        <taxon>Propionibacteriaceae</taxon>
        <taxon>Microlunatus</taxon>
    </lineage>
</organism>
<feature type="domain" description="Aminoglycoside phosphotransferase" evidence="1">
    <location>
        <begin position="41"/>
        <end position="250"/>
    </location>
</feature>
<accession>F5XR71</accession>
<dbReference type="EMBL" id="AP012204">
    <property type="protein sequence ID" value="BAK34561.1"/>
    <property type="molecule type" value="Genomic_DNA"/>
</dbReference>
<evidence type="ECO:0000313" key="3">
    <source>
        <dbReference type="Proteomes" id="UP000007947"/>
    </source>
</evidence>
<dbReference type="OrthoDB" id="101887at2"/>
<dbReference type="STRING" id="1032480.MLP_15470"/>
<sequence>MSRWGSATWRAEAQRWAFETLDSMGVNHANSMHDLSIQAWSAVWRISAASGDAVMKQLRPRDAQEIRFHQFCAEAAPRFVEPPLASDLAEARMLLRDGGPNLHEFDVNPDLMAEVVVDYAKLQQSLVGRDTEAAAAGIPNWSPADAVAELRSQAQILAAMPATDLRRITTDQYDRLISELPSYRSAGQVLTASAVPLSLDHGDLWMGNILAAKSSGAYRFIDLGDAAWTHPFMSLMPLLYDCHRRWTRDSTRFDLNREDLRSISSAYLGAWSQYGARQDLELAFDAAAFLAPLRRSRAVISNFEHAGVSDAHDLGPTPWTWLTAGQAFGCGMLS</sequence>
<protein>
    <recommendedName>
        <fullName evidence="1">Aminoglycoside phosphotransferase domain-containing protein</fullName>
    </recommendedName>
</protein>
<dbReference type="Proteomes" id="UP000007947">
    <property type="component" value="Chromosome"/>
</dbReference>
<dbReference type="KEGG" id="mph:MLP_15470"/>
<dbReference type="InterPro" id="IPR011009">
    <property type="entry name" value="Kinase-like_dom_sf"/>
</dbReference>
<dbReference type="Gene3D" id="3.90.1200.10">
    <property type="match status" value="1"/>
</dbReference>
<gene>
    <name evidence="2" type="ordered locus">MLP_15470</name>
</gene>
<dbReference type="InterPro" id="IPR002575">
    <property type="entry name" value="Aminoglycoside_PTrfase"/>
</dbReference>